<keyword evidence="1" id="KW-0732">Signal</keyword>
<accession>A0AAE3UFS3</accession>
<evidence type="ECO:0000256" key="1">
    <source>
        <dbReference type="SAM" id="SignalP"/>
    </source>
</evidence>
<protein>
    <submittedName>
        <fullName evidence="2">Uncharacterized protein</fullName>
    </submittedName>
</protein>
<keyword evidence="3" id="KW-1185">Reference proteome</keyword>
<reference evidence="2" key="1">
    <citation type="submission" date="2023-05" db="EMBL/GenBank/DDBJ databases">
        <authorList>
            <person name="Zhang X."/>
        </authorList>
    </citation>
    <scope>NUCLEOTIDE SEQUENCE</scope>
    <source>
        <strain evidence="2">BD1B2-1</strain>
    </source>
</reference>
<evidence type="ECO:0000313" key="2">
    <source>
        <dbReference type="EMBL" id="MDJ1503595.1"/>
    </source>
</evidence>
<feature type="chain" id="PRO_5042239193" evidence="1">
    <location>
        <begin position="20"/>
        <end position="560"/>
    </location>
</feature>
<name>A0AAE3UFS3_9BACT</name>
<feature type="signal peptide" evidence="1">
    <location>
        <begin position="1"/>
        <end position="19"/>
    </location>
</feature>
<dbReference type="RefSeq" id="WP_314514215.1">
    <property type="nucleotide sequence ID" value="NZ_JASJOU010000008.1"/>
</dbReference>
<sequence>MSRIVCYISLLLVFSDAFSQSNTDQMLGAPKVKYFLQLWHDFPNKKFYYTIDDSELPSSKSKTLKGLTVGVPMRFKEIALTIKFYNPLRYTIKTSDSLLADPSYQSIGEFAGALTTLLGNLPNAAPKQSPTVTAGAVPVGNANATVASVHDPFPIYPAGKFDPIMVKTTNDKNLPKASVISADESKNWAKKINALAAEELAEWKFISLQGNVQCIDTTSNLLKLLQQLDDRYFNASIRGVMKAYLLQLSQPDEMEEFGRVNKRFKVVLDSLDKVNQENIRLLQTFNGIISEPISKDLLRKNALSTNDYSCESFATYSQIVFKRFARARAEFQEKRNQMLDLAKKINSEVDGLMKQVVLPGDGSVRLTNAFILSRYDIHTENMRDIRIVVQERKLNLNGSPPSIDKTDNSFEGKLRLRAAQTFVAEFSMGGFYTNMTFPEYSIKYIDGVSKIAKSDERYSVGVAGMLNLTLNAIDGLAHPLIQLGVGSGNKRPVFLAGAGMRLSWKTPIIITAGPIWHWQQVLKNGYKEDSPIADEAVLKENLEYQFVSKPNLYLGIQIGF</sequence>
<dbReference type="EMBL" id="JASJOU010000008">
    <property type="protein sequence ID" value="MDJ1503595.1"/>
    <property type="molecule type" value="Genomic_DNA"/>
</dbReference>
<dbReference type="AlphaFoldDB" id="A0AAE3UFS3"/>
<gene>
    <name evidence="2" type="ORF">QNI22_23210</name>
</gene>
<proteinExistence type="predicted"/>
<evidence type="ECO:0000313" key="3">
    <source>
        <dbReference type="Proteomes" id="UP001232063"/>
    </source>
</evidence>
<comment type="caution">
    <text evidence="2">The sequence shown here is derived from an EMBL/GenBank/DDBJ whole genome shotgun (WGS) entry which is preliminary data.</text>
</comment>
<organism evidence="2 3">
    <name type="scientific">Xanthocytophaga agilis</name>
    <dbReference type="NCBI Taxonomy" id="3048010"/>
    <lineage>
        <taxon>Bacteria</taxon>
        <taxon>Pseudomonadati</taxon>
        <taxon>Bacteroidota</taxon>
        <taxon>Cytophagia</taxon>
        <taxon>Cytophagales</taxon>
        <taxon>Rhodocytophagaceae</taxon>
        <taxon>Xanthocytophaga</taxon>
    </lineage>
</organism>
<dbReference type="Proteomes" id="UP001232063">
    <property type="component" value="Unassembled WGS sequence"/>
</dbReference>